<sequence length="249" mass="27606">MNYNATRENFSTIGFMGQNDRSYDLGVQQAQQGGSNQRVGSYNLGVQQAQQGGSNQRVGSYTDNFGNDSAVCYNNPLAEVFTKKSAASVALQMEHLAEICITPDHAKQFENHRRSVMLSFSVDESSSQEKDKIENLLSSSEAIEDHCTGLLRNIVDSSSAAVSTSLMEKNNLVGGDQGIDLNKTPQLKPPKRRKHRPKVVVEGKPKRTPKPKPPMDSNSKETPSGKRKYVRKKPIMTKEEPKEKSCKMK</sequence>
<feature type="compositionally biased region" description="Basic and acidic residues" evidence="1">
    <location>
        <begin position="236"/>
        <end position="249"/>
    </location>
</feature>
<protein>
    <submittedName>
        <fullName evidence="2">Uncharacterized protein</fullName>
    </submittedName>
</protein>
<reference evidence="2 3" key="1">
    <citation type="journal article" date="2019" name="Genome Biol. Evol.">
        <title>The Rhododendron genome and chromosomal organization provide insight into shared whole-genome duplications across the heath family (Ericaceae).</title>
        <authorList>
            <person name="Soza V.L."/>
            <person name="Lindsley D."/>
            <person name="Waalkes A."/>
            <person name="Ramage E."/>
            <person name="Patwardhan R.P."/>
            <person name="Burton J.N."/>
            <person name="Adey A."/>
            <person name="Kumar A."/>
            <person name="Qiu R."/>
            <person name="Shendure J."/>
            <person name="Hall B."/>
        </authorList>
    </citation>
    <scope>NUCLEOTIDE SEQUENCE [LARGE SCALE GENOMIC DNA]</scope>
    <source>
        <strain evidence="2">RSF 1966-606</strain>
    </source>
</reference>
<dbReference type="PANTHER" id="PTHR46213">
    <property type="entry name" value="TRANSCRIPTIONAL ACTIVATOR DEMETER"/>
    <property type="match status" value="1"/>
</dbReference>
<evidence type="ECO:0000313" key="3">
    <source>
        <dbReference type="Proteomes" id="UP000428333"/>
    </source>
</evidence>
<comment type="caution">
    <text evidence="2">The sequence shown here is derived from an EMBL/GenBank/DDBJ whole genome shotgun (WGS) entry which is preliminary data.</text>
</comment>
<accession>A0A6A4MGE3</accession>
<keyword evidence="3" id="KW-1185">Reference proteome</keyword>
<dbReference type="InterPro" id="IPR044811">
    <property type="entry name" value="DME/ROS1"/>
</dbReference>
<dbReference type="GO" id="GO:0141166">
    <property type="term" value="P:chromosomal 5-methylcytosine DNA demethylation pathway"/>
    <property type="evidence" value="ECO:0007669"/>
    <property type="project" value="InterPro"/>
</dbReference>
<feature type="region of interest" description="Disordered" evidence="1">
    <location>
        <begin position="174"/>
        <end position="249"/>
    </location>
</feature>
<feature type="non-terminal residue" evidence="2">
    <location>
        <position position="1"/>
    </location>
</feature>
<feature type="compositionally biased region" description="Basic residues" evidence="1">
    <location>
        <begin position="189"/>
        <end position="198"/>
    </location>
</feature>
<dbReference type="GO" id="GO:0035514">
    <property type="term" value="F:DNA demethylase activity"/>
    <property type="evidence" value="ECO:0007669"/>
    <property type="project" value="InterPro"/>
</dbReference>
<name>A0A6A4MGE3_9ERIC</name>
<proteinExistence type="predicted"/>
<dbReference type="PANTHER" id="PTHR46213:SF24">
    <property type="entry name" value="HHH-GPD DOMAIN-CONTAINING PROTEIN"/>
    <property type="match status" value="1"/>
</dbReference>
<feature type="compositionally biased region" description="Basic residues" evidence="1">
    <location>
        <begin position="225"/>
        <end position="235"/>
    </location>
</feature>
<evidence type="ECO:0000256" key="1">
    <source>
        <dbReference type="SAM" id="MobiDB-lite"/>
    </source>
</evidence>
<dbReference type="EMBL" id="QEFC01000264">
    <property type="protein sequence ID" value="KAE9465387.1"/>
    <property type="molecule type" value="Genomic_DNA"/>
</dbReference>
<dbReference type="GO" id="GO:0019104">
    <property type="term" value="F:DNA N-glycosylase activity"/>
    <property type="evidence" value="ECO:0007669"/>
    <property type="project" value="InterPro"/>
</dbReference>
<dbReference type="Proteomes" id="UP000428333">
    <property type="component" value="Linkage Group LG02"/>
</dbReference>
<organism evidence="2 3">
    <name type="scientific">Rhododendron williamsianum</name>
    <dbReference type="NCBI Taxonomy" id="262921"/>
    <lineage>
        <taxon>Eukaryota</taxon>
        <taxon>Viridiplantae</taxon>
        <taxon>Streptophyta</taxon>
        <taxon>Embryophyta</taxon>
        <taxon>Tracheophyta</taxon>
        <taxon>Spermatophyta</taxon>
        <taxon>Magnoliopsida</taxon>
        <taxon>eudicotyledons</taxon>
        <taxon>Gunneridae</taxon>
        <taxon>Pentapetalae</taxon>
        <taxon>asterids</taxon>
        <taxon>Ericales</taxon>
        <taxon>Ericaceae</taxon>
        <taxon>Ericoideae</taxon>
        <taxon>Rhodoreae</taxon>
        <taxon>Rhododendron</taxon>
    </lineage>
</organism>
<dbReference type="AlphaFoldDB" id="A0A6A4MGE3"/>
<gene>
    <name evidence="2" type="ORF">C3L33_02708</name>
</gene>
<dbReference type="OrthoDB" id="5607at2759"/>
<evidence type="ECO:0000313" key="2">
    <source>
        <dbReference type="EMBL" id="KAE9465387.1"/>
    </source>
</evidence>